<evidence type="ECO:0000259" key="1">
    <source>
        <dbReference type="Pfam" id="PF03781"/>
    </source>
</evidence>
<protein>
    <recommendedName>
        <fullName evidence="1">Sulfatase-modifying factor enzyme-like domain-containing protein</fullName>
    </recommendedName>
</protein>
<comment type="caution">
    <text evidence="2">The sequence shown here is derived from an EMBL/GenBank/DDBJ whole genome shotgun (WGS) entry which is preliminary data.</text>
</comment>
<dbReference type="Pfam" id="PF03781">
    <property type="entry name" value="FGE-sulfatase"/>
    <property type="match status" value="1"/>
</dbReference>
<dbReference type="InterPro" id="IPR016187">
    <property type="entry name" value="CTDL_fold"/>
</dbReference>
<dbReference type="InterPro" id="IPR005532">
    <property type="entry name" value="SUMF_dom"/>
</dbReference>
<evidence type="ECO:0000313" key="2">
    <source>
        <dbReference type="EMBL" id="PIZ16747.1"/>
    </source>
</evidence>
<dbReference type="Gene3D" id="3.90.1580.10">
    <property type="entry name" value="paralog of FGE (formylglycine-generating enzyme)"/>
    <property type="match status" value="1"/>
</dbReference>
<gene>
    <name evidence="2" type="ORF">COY52_06170</name>
</gene>
<dbReference type="Proteomes" id="UP000229307">
    <property type="component" value="Unassembled WGS sequence"/>
</dbReference>
<dbReference type="PANTHER" id="PTHR23150">
    <property type="entry name" value="SULFATASE MODIFYING FACTOR 1, 2"/>
    <property type="match status" value="1"/>
</dbReference>
<dbReference type="GO" id="GO:0120147">
    <property type="term" value="F:formylglycine-generating oxidase activity"/>
    <property type="evidence" value="ECO:0007669"/>
    <property type="project" value="TreeGrafter"/>
</dbReference>
<dbReference type="InterPro" id="IPR051043">
    <property type="entry name" value="Sulfatase_Mod_Factor_Kinase"/>
</dbReference>
<dbReference type="PANTHER" id="PTHR23150:SF19">
    <property type="entry name" value="FORMYLGLYCINE-GENERATING ENZYME"/>
    <property type="match status" value="1"/>
</dbReference>
<name>A0A2M7SB26_9BACT</name>
<dbReference type="SUPFAM" id="SSF56436">
    <property type="entry name" value="C-type lectin-like"/>
    <property type="match status" value="1"/>
</dbReference>
<evidence type="ECO:0000313" key="3">
    <source>
        <dbReference type="Proteomes" id="UP000229307"/>
    </source>
</evidence>
<organism evidence="2 3">
    <name type="scientific">Candidatus Desantisbacteria bacterium CG_4_10_14_0_8_um_filter_48_22</name>
    <dbReference type="NCBI Taxonomy" id="1974543"/>
    <lineage>
        <taxon>Bacteria</taxon>
        <taxon>Candidatus Desantisiibacteriota</taxon>
    </lineage>
</organism>
<dbReference type="InterPro" id="IPR042095">
    <property type="entry name" value="SUMF_sf"/>
</dbReference>
<reference evidence="3" key="1">
    <citation type="submission" date="2017-09" db="EMBL/GenBank/DDBJ databases">
        <title>Depth-based differentiation of microbial function through sediment-hosted aquifers and enrichment of novel symbionts in the deep terrestrial subsurface.</title>
        <authorList>
            <person name="Probst A.J."/>
            <person name="Ladd B."/>
            <person name="Jarett J.K."/>
            <person name="Geller-Mcgrath D.E."/>
            <person name="Sieber C.M.K."/>
            <person name="Emerson J.B."/>
            <person name="Anantharaman K."/>
            <person name="Thomas B.C."/>
            <person name="Malmstrom R."/>
            <person name="Stieglmeier M."/>
            <person name="Klingl A."/>
            <person name="Woyke T."/>
            <person name="Ryan C.M."/>
            <person name="Banfield J.F."/>
        </authorList>
    </citation>
    <scope>NUCLEOTIDE SEQUENCE [LARGE SCALE GENOMIC DNA]</scope>
</reference>
<proteinExistence type="predicted"/>
<feature type="domain" description="Sulfatase-modifying factor enzyme-like" evidence="1">
    <location>
        <begin position="19"/>
        <end position="177"/>
    </location>
</feature>
<dbReference type="AlphaFoldDB" id="A0A2M7SB26"/>
<accession>A0A2M7SB26</accession>
<dbReference type="EMBL" id="PFMR01000168">
    <property type="protein sequence ID" value="PIZ16747.1"/>
    <property type="molecule type" value="Genomic_DNA"/>
</dbReference>
<sequence length="181" mass="20890">MINDDEWGIIKYEDSRWKSSSGYEKYPAVNITWYGANQYAKWAGKRLPTEAEWEKACRASSNTKYCCGEVESNLVEYAWNGYNSGNKTHPVGQKKPNSYGIYDMIGNAWEWCSDWYDADYYKSSPYKNPQGPDSGSLRVMRGGSWNNFTVMYRSANRYSLDPRFKWNGNSIGFRCARSSAQ</sequence>